<dbReference type="KEGG" id="mde:101890527"/>
<dbReference type="STRING" id="7370.A0A1I8M964"/>
<proteinExistence type="predicted"/>
<evidence type="ECO:0000256" key="1">
    <source>
        <dbReference type="ARBA" id="ARBA00022729"/>
    </source>
</evidence>
<feature type="compositionally biased region" description="Polar residues" evidence="2">
    <location>
        <begin position="117"/>
        <end position="128"/>
    </location>
</feature>
<dbReference type="SUPFAM" id="SSF51445">
    <property type="entry name" value="(Trans)glycosidases"/>
    <property type="match status" value="1"/>
</dbReference>
<dbReference type="Gene3D" id="3.20.20.80">
    <property type="entry name" value="Glycosidases"/>
    <property type="match status" value="1"/>
</dbReference>
<name>A0A1I8M964_MUSDO</name>
<organism evidence="5">
    <name type="scientific">Musca domestica</name>
    <name type="common">House fly</name>
    <dbReference type="NCBI Taxonomy" id="7370"/>
    <lineage>
        <taxon>Eukaryota</taxon>
        <taxon>Metazoa</taxon>
        <taxon>Ecdysozoa</taxon>
        <taxon>Arthropoda</taxon>
        <taxon>Hexapoda</taxon>
        <taxon>Insecta</taxon>
        <taxon>Pterygota</taxon>
        <taxon>Neoptera</taxon>
        <taxon>Endopterygota</taxon>
        <taxon>Diptera</taxon>
        <taxon>Brachycera</taxon>
        <taxon>Muscomorpha</taxon>
        <taxon>Muscoidea</taxon>
        <taxon>Muscidae</taxon>
        <taxon>Musca</taxon>
    </lineage>
</organism>
<dbReference type="VEuPathDB" id="VectorBase:MDOMA2_009512"/>
<keyword evidence="3" id="KW-0812">Transmembrane</keyword>
<feature type="transmembrane region" description="Helical" evidence="3">
    <location>
        <begin position="156"/>
        <end position="177"/>
    </location>
</feature>
<reference evidence="5" key="1">
    <citation type="submission" date="2020-05" db="UniProtKB">
        <authorList>
            <consortium name="EnsemblMetazoa"/>
        </authorList>
    </citation>
    <scope>IDENTIFICATION</scope>
    <source>
        <strain evidence="5">Aabys</strain>
    </source>
</reference>
<dbReference type="InterPro" id="IPR006047">
    <property type="entry name" value="GH13_cat_dom"/>
</dbReference>
<evidence type="ECO:0000256" key="2">
    <source>
        <dbReference type="SAM" id="MobiDB-lite"/>
    </source>
</evidence>
<dbReference type="RefSeq" id="XP_005178047.1">
    <property type="nucleotide sequence ID" value="XM_005177990.3"/>
</dbReference>
<feature type="compositionally biased region" description="Low complexity" evidence="2">
    <location>
        <begin position="85"/>
        <end position="97"/>
    </location>
</feature>
<dbReference type="GeneID" id="101890527"/>
<dbReference type="InterPro" id="IPR017853">
    <property type="entry name" value="GH"/>
</dbReference>
<accession>A0A1I8M964</accession>
<dbReference type="SMART" id="SM00642">
    <property type="entry name" value="Aamy"/>
    <property type="match status" value="1"/>
</dbReference>
<dbReference type="AlphaFoldDB" id="A0A1I8M964"/>
<keyword evidence="3" id="KW-1133">Transmembrane helix</keyword>
<keyword evidence="3" id="KW-0472">Membrane</keyword>
<gene>
    <name evidence="5" type="primary">101890527</name>
    <name evidence="7" type="synonym">LOC101890527</name>
</gene>
<evidence type="ECO:0000256" key="3">
    <source>
        <dbReference type="SAM" id="Phobius"/>
    </source>
</evidence>
<feature type="domain" description="Glycosyl hydrolase family 13 catalytic" evidence="4">
    <location>
        <begin position="195"/>
        <end position="544"/>
    </location>
</feature>
<dbReference type="EnsemblMetazoa" id="MDOA002526-RA">
    <property type="protein sequence ID" value="MDOA002526-PA"/>
    <property type="gene ID" value="MDOA002526"/>
</dbReference>
<dbReference type="PANTHER" id="PTHR10357:SF225">
    <property type="entry name" value="MALTASE 1-LIKE PROTEIN"/>
    <property type="match status" value="1"/>
</dbReference>
<evidence type="ECO:0000259" key="4">
    <source>
        <dbReference type="SMART" id="SM00642"/>
    </source>
</evidence>
<keyword evidence="1" id="KW-0732">Signal</keyword>
<feature type="region of interest" description="Disordered" evidence="2">
    <location>
        <begin position="117"/>
        <end position="136"/>
    </location>
</feature>
<dbReference type="PANTHER" id="PTHR10357">
    <property type="entry name" value="ALPHA-AMYLASE FAMILY MEMBER"/>
    <property type="match status" value="1"/>
</dbReference>
<protein>
    <submittedName>
        <fullName evidence="7">Neutral and basic amino acid transport protein rBAT</fullName>
    </submittedName>
</protein>
<evidence type="ECO:0000313" key="5">
    <source>
        <dbReference type="EnsemblMetazoa" id="MDOA002526-PA"/>
    </source>
</evidence>
<dbReference type="VEuPathDB" id="VectorBase:MDOA002526"/>
<reference evidence="7" key="2">
    <citation type="submission" date="2025-04" db="UniProtKB">
        <authorList>
            <consortium name="RefSeq"/>
        </authorList>
    </citation>
    <scope>IDENTIFICATION</scope>
    <source>
        <strain evidence="7">Aabys</strain>
    </source>
</reference>
<dbReference type="OrthoDB" id="1740265at2759"/>
<dbReference type="GO" id="GO:0005975">
    <property type="term" value="P:carbohydrate metabolic process"/>
    <property type="evidence" value="ECO:0007669"/>
    <property type="project" value="InterPro"/>
</dbReference>
<evidence type="ECO:0000313" key="6">
    <source>
        <dbReference type="Proteomes" id="UP001652621"/>
    </source>
</evidence>
<dbReference type="Proteomes" id="UP001652621">
    <property type="component" value="Unplaced"/>
</dbReference>
<feature type="region of interest" description="Disordered" evidence="2">
    <location>
        <begin position="73"/>
        <end position="99"/>
    </location>
</feature>
<dbReference type="eggNOG" id="KOG0471">
    <property type="taxonomic scope" value="Eukaryota"/>
</dbReference>
<keyword evidence="6" id="KW-1185">Reference proteome</keyword>
<dbReference type="CDD" id="cd00551">
    <property type="entry name" value="AmyAc_family"/>
    <property type="match status" value="1"/>
</dbReference>
<dbReference type="Pfam" id="PF00128">
    <property type="entry name" value="Alpha-amylase"/>
    <property type="match status" value="1"/>
</dbReference>
<evidence type="ECO:0000313" key="7">
    <source>
        <dbReference type="RefSeq" id="XP_005178047.1"/>
    </source>
</evidence>
<sequence>MNKMGISTDPALLDVELPRTLIESPSVSTFLPEEEASICPLLSSNTNGSTTPMTFSHPLTPCIDNDNDSNTSANLCNEDGKVETSSSSGSSSGIGMSVPDETSTTLFNKHSYKHLQNNNTSAQDSNGHGPNGNIPLGKDTPSFVSWNWPLIRKCTFFVFMSSLLAMCAVVVAMIVTLPKTCNPKTMWYRGSVFYEIFPASFQDSDNDGIGDLRGIVQRSDYLKSLGVSAVRLNSIFPSPHYPDDFKNITSLTDVSKVLGTVEDVQQLSQALHLRNMSLVLDLPLFPYLKELGKSDGASAVKVLASTTLNVSDGMTTTTTTTPRPVITTNLITQALQHWIKFGVDGFYIKGLEEFVELEDIDYHMAEWKDILGYSRVLIISEAVLEKVKEPQRSLLLRHVDLVDVHLNVFNGAKDLEERINNVLASEIAPADPGVWVQWSIAGVDSPRLTRNGVNTNFTLTATLMQLMLPGTPNIFYGDEIGLQAAKDQLNEHNETKHLHHLSTMQWPENSTQQFTNRETLPWLPNAPTANFDYLPIVSRMIRLRDRSPSIYKNAICKTESVLPNTAIRRSEDDILIVERLYPRRNSFASISNFGQKRLTLDMSSNFYSGVVMLHDSSDKIYFSDFQIGPAESIIVRLDK</sequence>